<dbReference type="HOGENOM" id="CLU_052011_1_1_9"/>
<feature type="domain" description="Helix-hairpin-helix DNA-binding motif class 1" evidence="1">
    <location>
        <begin position="155"/>
        <end position="174"/>
    </location>
</feature>
<dbReference type="GO" id="GO:0003677">
    <property type="term" value="F:DNA binding"/>
    <property type="evidence" value="ECO:0007669"/>
    <property type="project" value="InterPro"/>
</dbReference>
<dbReference type="PATRIC" id="fig|1158607.3.peg.3987"/>
<dbReference type="SMART" id="SM00278">
    <property type="entry name" value="HhH1"/>
    <property type="match status" value="2"/>
</dbReference>
<dbReference type="Pfam" id="PF10531">
    <property type="entry name" value="SLBB"/>
    <property type="match status" value="1"/>
</dbReference>
<dbReference type="SUPFAM" id="SSF47781">
    <property type="entry name" value="RuvA domain 2-like"/>
    <property type="match status" value="1"/>
</dbReference>
<dbReference type="Pfam" id="PF12836">
    <property type="entry name" value="HHH_3"/>
    <property type="match status" value="1"/>
</dbReference>
<sequence>MKFDQQQKKLVLLATAGVLLFVLLWLVFRPSEEAVQEEILFSTEESSTVASSSQVETEWFVDLKGAVAHPGMYRINEGMRLMDVIEQAGGFTEEADRNQVNLAKLLSDQEIVYVPKSGEEVPAMQQAAAAPTDSPQLTNSSAETEKININTADATQLQQLSGIGEKRAQDIINYREENGSFQSVEDLMKVSGIGQKTLEKLRNSITI</sequence>
<gene>
    <name evidence="2" type="ORF">UAU_04005</name>
</gene>
<evidence type="ECO:0000313" key="3">
    <source>
        <dbReference type="Proteomes" id="UP000013782"/>
    </source>
</evidence>
<dbReference type="NCBIfam" id="TIGR00426">
    <property type="entry name" value="competence protein ComEA helix-hairpin-helix repeat region"/>
    <property type="match status" value="1"/>
</dbReference>
<accession>R2SBE5</accession>
<dbReference type="STRING" id="160454.RV10_GL003232"/>
<reference evidence="2 3" key="1">
    <citation type="submission" date="2013-02" db="EMBL/GenBank/DDBJ databases">
        <title>The Genome Sequence of Enterococcus pallens BAA-351.</title>
        <authorList>
            <consortium name="The Broad Institute Genome Sequencing Platform"/>
            <consortium name="The Broad Institute Genome Sequencing Center for Infectious Disease"/>
            <person name="Earl A.M."/>
            <person name="Gilmore M.S."/>
            <person name="Lebreton F."/>
            <person name="Walker B."/>
            <person name="Young S.K."/>
            <person name="Zeng Q."/>
            <person name="Gargeya S."/>
            <person name="Fitzgerald M."/>
            <person name="Haas B."/>
            <person name="Abouelleil A."/>
            <person name="Alvarado L."/>
            <person name="Arachchi H.M."/>
            <person name="Berlin A.M."/>
            <person name="Chapman S.B."/>
            <person name="Dewar J."/>
            <person name="Goldberg J."/>
            <person name="Griggs A."/>
            <person name="Gujja S."/>
            <person name="Hansen M."/>
            <person name="Howarth C."/>
            <person name="Imamovic A."/>
            <person name="Larimer J."/>
            <person name="McCowan C."/>
            <person name="Murphy C."/>
            <person name="Neiman D."/>
            <person name="Pearson M."/>
            <person name="Priest M."/>
            <person name="Roberts A."/>
            <person name="Saif S."/>
            <person name="Shea T."/>
            <person name="Sisk P."/>
            <person name="Sykes S."/>
            <person name="Wortman J."/>
            <person name="Nusbaum C."/>
            <person name="Birren B."/>
        </authorList>
    </citation>
    <scope>NUCLEOTIDE SEQUENCE [LARGE SCALE GENOMIC DNA]</scope>
    <source>
        <strain evidence="2 3">ATCC BAA-351</strain>
    </source>
</reference>
<organism evidence="2 3">
    <name type="scientific">Enterococcus pallens ATCC BAA-351</name>
    <dbReference type="NCBI Taxonomy" id="1158607"/>
    <lineage>
        <taxon>Bacteria</taxon>
        <taxon>Bacillati</taxon>
        <taxon>Bacillota</taxon>
        <taxon>Bacilli</taxon>
        <taxon>Lactobacillales</taxon>
        <taxon>Enterococcaceae</taxon>
        <taxon>Enterococcus</taxon>
    </lineage>
</organism>
<dbReference type="RefSeq" id="WP_010758950.1">
    <property type="nucleotide sequence ID" value="NZ_ASWD01000005.1"/>
</dbReference>
<dbReference type="InterPro" id="IPR003583">
    <property type="entry name" value="Hlx-hairpin-Hlx_DNA-bd_motif"/>
</dbReference>
<dbReference type="Gene3D" id="1.10.150.280">
    <property type="entry name" value="AF1531-like domain"/>
    <property type="match status" value="1"/>
</dbReference>
<evidence type="ECO:0000313" key="2">
    <source>
        <dbReference type="EMBL" id="EOH90176.1"/>
    </source>
</evidence>
<dbReference type="EMBL" id="AJAQ01000036">
    <property type="protein sequence ID" value="EOH90176.1"/>
    <property type="molecule type" value="Genomic_DNA"/>
</dbReference>
<dbReference type="GO" id="GO:0015627">
    <property type="term" value="C:type II protein secretion system complex"/>
    <property type="evidence" value="ECO:0007669"/>
    <property type="project" value="TreeGrafter"/>
</dbReference>
<dbReference type="InterPro" id="IPR010994">
    <property type="entry name" value="RuvA_2-like"/>
</dbReference>
<name>R2SBE5_9ENTE</name>
<dbReference type="InterPro" id="IPR004509">
    <property type="entry name" value="Competence_ComEA_HhH"/>
</dbReference>
<dbReference type="Proteomes" id="UP000013782">
    <property type="component" value="Unassembled WGS sequence"/>
</dbReference>
<dbReference type="InterPro" id="IPR019554">
    <property type="entry name" value="Soluble_ligand-bd"/>
</dbReference>
<dbReference type="PANTHER" id="PTHR21180:SF32">
    <property type="entry name" value="ENDONUCLEASE_EXONUCLEASE_PHOSPHATASE FAMILY DOMAIN-CONTAINING PROTEIN 1"/>
    <property type="match status" value="1"/>
</dbReference>
<dbReference type="PANTHER" id="PTHR21180">
    <property type="entry name" value="ENDONUCLEASE/EXONUCLEASE/PHOSPHATASE FAMILY DOMAIN-CONTAINING PROTEIN 1"/>
    <property type="match status" value="1"/>
</dbReference>
<protein>
    <submittedName>
        <fullName evidence="2">ComEA protein</fullName>
    </submittedName>
</protein>
<dbReference type="GO" id="GO:0015628">
    <property type="term" value="P:protein secretion by the type II secretion system"/>
    <property type="evidence" value="ECO:0007669"/>
    <property type="project" value="TreeGrafter"/>
</dbReference>
<dbReference type="AlphaFoldDB" id="R2SBE5"/>
<feature type="domain" description="Helix-hairpin-helix DNA-binding motif class 1" evidence="1">
    <location>
        <begin position="185"/>
        <end position="204"/>
    </location>
</feature>
<comment type="caution">
    <text evidence="2">The sequence shown here is derived from an EMBL/GenBank/DDBJ whole genome shotgun (WGS) entry which is preliminary data.</text>
</comment>
<dbReference type="InterPro" id="IPR051675">
    <property type="entry name" value="Endo/Exo/Phosphatase_dom_1"/>
</dbReference>
<evidence type="ECO:0000259" key="1">
    <source>
        <dbReference type="SMART" id="SM00278"/>
    </source>
</evidence>
<keyword evidence="3" id="KW-1185">Reference proteome</keyword>
<dbReference type="GO" id="GO:0006281">
    <property type="term" value="P:DNA repair"/>
    <property type="evidence" value="ECO:0007669"/>
    <property type="project" value="InterPro"/>
</dbReference>
<proteinExistence type="predicted"/>
<dbReference type="eggNOG" id="COG1555">
    <property type="taxonomic scope" value="Bacteria"/>
</dbReference>